<keyword evidence="3" id="KW-1185">Reference proteome</keyword>
<keyword evidence="1" id="KW-1133">Transmembrane helix</keyword>
<dbReference type="Proteomes" id="UP000501812">
    <property type="component" value="Chromosome"/>
</dbReference>
<sequence length="271" mass="30768">MAEAKDHAQILTQDEEERHARKHSIPTRILGWMLIAGFILETTSSLFSQHLDLGGLLYFVAGIVILMGSQTALRFVAFCGILMMLLNLGQLIWSLAMDQPVKLKREWLDYRELRFWTAFVFPALFMFGESLLALVALRQRQLPYWTRMVKIFTAAFIVIFLAISLIRVTTDLRNKQLIHMFPKEVQLAENYLRTHGTMISSPATDGPQAEIKALPSLHSISFSEGGTRGWEWTSSASVPPDPIQRATHPVRLPSGKWGKIEFEFIARGDQP</sequence>
<evidence type="ECO:0000313" key="2">
    <source>
        <dbReference type="EMBL" id="QJE94237.1"/>
    </source>
</evidence>
<dbReference type="KEGG" id="luo:HHL09_00040"/>
<dbReference type="RefSeq" id="WP_169452458.1">
    <property type="nucleotide sequence ID" value="NZ_CP051774.1"/>
</dbReference>
<feature type="transmembrane region" description="Helical" evidence="1">
    <location>
        <begin position="149"/>
        <end position="168"/>
    </location>
</feature>
<feature type="transmembrane region" description="Helical" evidence="1">
    <location>
        <begin position="29"/>
        <end position="47"/>
    </location>
</feature>
<organism evidence="2 3">
    <name type="scientific">Luteolibacter luteus</name>
    <dbReference type="NCBI Taxonomy" id="2728835"/>
    <lineage>
        <taxon>Bacteria</taxon>
        <taxon>Pseudomonadati</taxon>
        <taxon>Verrucomicrobiota</taxon>
        <taxon>Verrucomicrobiia</taxon>
        <taxon>Verrucomicrobiales</taxon>
        <taxon>Verrucomicrobiaceae</taxon>
        <taxon>Luteolibacter</taxon>
    </lineage>
</organism>
<reference evidence="2 3" key="1">
    <citation type="submission" date="2020-04" db="EMBL/GenBank/DDBJ databases">
        <title>Luteolibacter sp. G-1-1-1 isolated from soil.</title>
        <authorList>
            <person name="Dahal R.H."/>
        </authorList>
    </citation>
    <scope>NUCLEOTIDE SEQUENCE [LARGE SCALE GENOMIC DNA]</scope>
    <source>
        <strain evidence="2 3">G-1-1-1</strain>
    </source>
</reference>
<dbReference type="AlphaFoldDB" id="A0A858RBU2"/>
<gene>
    <name evidence="2" type="ORF">HHL09_00040</name>
</gene>
<name>A0A858RBU2_9BACT</name>
<keyword evidence="1" id="KW-0812">Transmembrane</keyword>
<dbReference type="EMBL" id="CP051774">
    <property type="protein sequence ID" value="QJE94237.1"/>
    <property type="molecule type" value="Genomic_DNA"/>
</dbReference>
<evidence type="ECO:0000313" key="3">
    <source>
        <dbReference type="Proteomes" id="UP000501812"/>
    </source>
</evidence>
<protein>
    <submittedName>
        <fullName evidence="2">Uncharacterized protein</fullName>
    </submittedName>
</protein>
<feature type="transmembrane region" description="Helical" evidence="1">
    <location>
        <begin position="75"/>
        <end position="95"/>
    </location>
</feature>
<proteinExistence type="predicted"/>
<feature type="transmembrane region" description="Helical" evidence="1">
    <location>
        <begin position="115"/>
        <end position="137"/>
    </location>
</feature>
<feature type="transmembrane region" description="Helical" evidence="1">
    <location>
        <begin position="53"/>
        <end position="68"/>
    </location>
</feature>
<evidence type="ECO:0000256" key="1">
    <source>
        <dbReference type="SAM" id="Phobius"/>
    </source>
</evidence>
<accession>A0A858RBU2</accession>
<keyword evidence="1" id="KW-0472">Membrane</keyword>